<sequence length="174" mass="20256">MADYEMGYKGKKCQLSMKKLILIAVILMWIKSIVYSQDANNHCTKLQSSFVHHLRYPKDLEKASIPSFFTLKVQYDEKTKQFNLEFSDSAHPLMIKELLRIKDKLDFNVVYDDLNMGKRDIPIMIPVEIRLARVSKEFSDPKSKVSQDLYNFNGTQVFGDVYFYAPLVLTVIND</sequence>
<dbReference type="RefSeq" id="WP_121127477.1">
    <property type="nucleotide sequence ID" value="NZ_RBWS01000040.1"/>
</dbReference>
<evidence type="ECO:0000313" key="2">
    <source>
        <dbReference type="Proteomes" id="UP000282423"/>
    </source>
</evidence>
<dbReference type="Proteomes" id="UP000282423">
    <property type="component" value="Unassembled WGS sequence"/>
</dbReference>
<protein>
    <submittedName>
        <fullName evidence="1">Uncharacterized protein</fullName>
    </submittedName>
</protein>
<proteinExistence type="predicted"/>
<keyword evidence="2" id="KW-1185">Reference proteome</keyword>
<organism evidence="1 2">
    <name type="scientific">Sphingobacterium puteale</name>
    <dbReference type="NCBI Taxonomy" id="2420510"/>
    <lineage>
        <taxon>Bacteria</taxon>
        <taxon>Pseudomonadati</taxon>
        <taxon>Bacteroidota</taxon>
        <taxon>Sphingobacteriia</taxon>
        <taxon>Sphingobacteriales</taxon>
        <taxon>Sphingobacteriaceae</taxon>
        <taxon>Sphingobacterium</taxon>
    </lineage>
</organism>
<reference evidence="1 2" key="1">
    <citation type="submission" date="2018-10" db="EMBL/GenBank/DDBJ databases">
        <title>Sphingobacterium sp. M05W1-28.</title>
        <authorList>
            <person name="Cai H."/>
        </authorList>
    </citation>
    <scope>NUCLEOTIDE SEQUENCE [LARGE SCALE GENOMIC DNA]</scope>
    <source>
        <strain evidence="1 2">M05W1-28</strain>
    </source>
</reference>
<gene>
    <name evidence="1" type="ORF">D7322_28095</name>
</gene>
<accession>A0A420VPL3</accession>
<dbReference type="EMBL" id="RBWS01000040">
    <property type="protein sequence ID" value="RKO68262.1"/>
    <property type="molecule type" value="Genomic_DNA"/>
</dbReference>
<dbReference type="AlphaFoldDB" id="A0A420VPL3"/>
<comment type="caution">
    <text evidence="1">The sequence shown here is derived from an EMBL/GenBank/DDBJ whole genome shotgun (WGS) entry which is preliminary data.</text>
</comment>
<name>A0A420VPL3_9SPHI</name>
<dbReference type="OrthoDB" id="709354at2"/>
<evidence type="ECO:0000313" key="1">
    <source>
        <dbReference type="EMBL" id="RKO68262.1"/>
    </source>
</evidence>